<evidence type="ECO:0000256" key="8">
    <source>
        <dbReference type="ARBA" id="ARBA00030128"/>
    </source>
</evidence>
<gene>
    <name evidence="13" type="ORF">OEA41_003167</name>
</gene>
<evidence type="ECO:0000256" key="4">
    <source>
        <dbReference type="ARBA" id="ARBA00022679"/>
    </source>
</evidence>
<comment type="similarity">
    <text evidence="1">Belongs to the guanylate kinase family.</text>
</comment>
<dbReference type="NCBIfam" id="TIGR03263">
    <property type="entry name" value="guanyl_kin"/>
    <property type="match status" value="1"/>
</dbReference>
<proteinExistence type="inferred from homology"/>
<evidence type="ECO:0000256" key="7">
    <source>
        <dbReference type="ARBA" id="ARBA00022840"/>
    </source>
</evidence>
<feature type="coiled-coil region" evidence="9">
    <location>
        <begin position="313"/>
        <end position="404"/>
    </location>
</feature>
<organism evidence="13 14">
    <name type="scientific">Lepraria neglecta</name>
    <dbReference type="NCBI Taxonomy" id="209136"/>
    <lineage>
        <taxon>Eukaryota</taxon>
        <taxon>Fungi</taxon>
        <taxon>Dikarya</taxon>
        <taxon>Ascomycota</taxon>
        <taxon>Pezizomycotina</taxon>
        <taxon>Lecanoromycetes</taxon>
        <taxon>OSLEUM clade</taxon>
        <taxon>Lecanoromycetidae</taxon>
        <taxon>Lecanorales</taxon>
        <taxon>Lecanorineae</taxon>
        <taxon>Stereocaulaceae</taxon>
        <taxon>Lepraria</taxon>
    </lineage>
</organism>
<dbReference type="FunFam" id="3.40.50.300:FF:000776">
    <property type="entry name" value="Guanylate kinase 2"/>
    <property type="match status" value="1"/>
</dbReference>
<dbReference type="EC" id="2.7.4.8" evidence="2"/>
<dbReference type="GO" id="GO:0005829">
    <property type="term" value="C:cytosol"/>
    <property type="evidence" value="ECO:0007669"/>
    <property type="project" value="TreeGrafter"/>
</dbReference>
<keyword evidence="5" id="KW-0547">Nucleotide-binding</keyword>
<dbReference type="GO" id="GO:0004385">
    <property type="term" value="F:GMP kinase activity"/>
    <property type="evidence" value="ECO:0007669"/>
    <property type="project" value="UniProtKB-EC"/>
</dbReference>
<feature type="compositionally biased region" description="Basic residues" evidence="10">
    <location>
        <begin position="17"/>
        <end position="28"/>
    </location>
</feature>
<feature type="region of interest" description="Disordered" evidence="10">
    <location>
        <begin position="496"/>
        <end position="515"/>
    </location>
</feature>
<dbReference type="Pfam" id="PF00625">
    <property type="entry name" value="Guanylate_kin"/>
    <property type="match status" value="1"/>
</dbReference>
<dbReference type="InterPro" id="IPR017665">
    <property type="entry name" value="Guanylate_kinase"/>
</dbReference>
<reference evidence="13" key="1">
    <citation type="submission" date="2022-11" db="EMBL/GenBank/DDBJ databases">
        <title>Chromosomal genome sequence assembly and mating type (MAT) locus characterization of the leprose asexual lichenized fungus Lepraria neglecta (Nyl.) Erichsen.</title>
        <authorList>
            <person name="Allen J.L."/>
            <person name="Pfeffer B."/>
        </authorList>
    </citation>
    <scope>NUCLEOTIDE SEQUENCE</scope>
    <source>
        <strain evidence="13">Allen 5258</strain>
    </source>
</reference>
<dbReference type="InterPro" id="IPR020590">
    <property type="entry name" value="Guanylate_kinase_CS"/>
</dbReference>
<dbReference type="PROSITE" id="PS50913">
    <property type="entry name" value="GRIP"/>
    <property type="match status" value="1"/>
</dbReference>
<dbReference type="PANTHER" id="PTHR23117:SF13">
    <property type="entry name" value="GUANYLATE KINASE"/>
    <property type="match status" value="1"/>
</dbReference>
<evidence type="ECO:0000256" key="9">
    <source>
        <dbReference type="SAM" id="Coils"/>
    </source>
</evidence>
<sequence>MEDPKLSQTRTPSTVSKSKKNKKKKGGKGKANGETAKPNGAHVEAEDGNEQDDAEEEEQGSRTPTEPPSSPRKSEAGHHPLTNGISKRPTGVPDRSGEVSPEENHDAEEEASGSKDTLVAGFKPPIDTIATSFTDTDARLEALSKEREALREEVAQVRRSLEEIKEKHDEELSSMREQLSETQVEKEQAESQYRGLLGKINTIKSQLGERLKADAEDLSQARSRIEDLEEQCGDLREQNEARAVELATMAEEAEQRSKELSSLRNRTTLSQQNWSKERDDLIQREAFAREEFEAAKQAMQDWEVLAMEERSIRESIAERSADLEEQVANYREAHERAASERDSQSLTVDGLQRALQEIQEARRRELREMVENSQSQVESLQKQLREVESRATEATSSLESTKQELERALPFEKEVKEKNLLIGKLRHEAVILNDHLTKALRYLKKGKPEDTIDKQLVTNHFLHFLALERADPKKFQVLQIIASLLAWTDEQREQAGLARPGASNPNLRVPISPWHRTPSTPALSTDFFPEGGTRKESLAELWSGFLEQEAQEATQAHRPIVISGPSGSGKSTILTRLFKDHPDTFGFSVSHTTRNPRSGEQDGREYNFINQETFLKLVDDAGFIEHAKFGSNYYGTSVKAVKSVAETGRICVLDIEMEGVKQVKKTDLNARFLFLSPPSLEILEQRLRGRGTDSEDAVRQRLEQAKNEMAFGKEEGVWDKVVVNNELDKAYIEVEEWIVDGGRHGSQA</sequence>
<feature type="region of interest" description="Disordered" evidence="10">
    <location>
        <begin position="168"/>
        <end position="191"/>
    </location>
</feature>
<evidence type="ECO:0000256" key="1">
    <source>
        <dbReference type="ARBA" id="ARBA00005790"/>
    </source>
</evidence>
<feature type="compositionally biased region" description="Acidic residues" evidence="10">
    <location>
        <begin position="46"/>
        <end position="58"/>
    </location>
</feature>
<accession>A0AAD9Z7X7</accession>
<keyword evidence="6" id="KW-0418">Kinase</keyword>
<dbReference type="Pfam" id="PF10375">
    <property type="entry name" value="GRAB"/>
    <property type="match status" value="1"/>
</dbReference>
<name>A0AAD9Z7X7_9LECA</name>
<dbReference type="PANTHER" id="PTHR23117">
    <property type="entry name" value="GUANYLATE KINASE-RELATED"/>
    <property type="match status" value="1"/>
</dbReference>
<comment type="caution">
    <text evidence="13">The sequence shown here is derived from an EMBL/GenBank/DDBJ whole genome shotgun (WGS) entry which is preliminary data.</text>
</comment>
<evidence type="ECO:0000313" key="14">
    <source>
        <dbReference type="Proteomes" id="UP001276659"/>
    </source>
</evidence>
<dbReference type="GO" id="GO:0005524">
    <property type="term" value="F:ATP binding"/>
    <property type="evidence" value="ECO:0007669"/>
    <property type="project" value="UniProtKB-KW"/>
</dbReference>
<keyword evidence="9" id="KW-0175">Coiled coil</keyword>
<protein>
    <recommendedName>
        <fullName evidence="3">Guanylate kinase</fullName>
        <ecNumber evidence="2">2.7.4.8</ecNumber>
    </recommendedName>
    <alternativeName>
        <fullName evidence="8">GMP kinase</fullName>
    </alternativeName>
</protein>
<dbReference type="Proteomes" id="UP001276659">
    <property type="component" value="Unassembled WGS sequence"/>
</dbReference>
<keyword evidence="7" id="KW-0067">ATP-binding</keyword>
<dbReference type="Gene3D" id="3.40.50.300">
    <property type="entry name" value="P-loop containing nucleotide triphosphate hydrolases"/>
    <property type="match status" value="1"/>
</dbReference>
<dbReference type="CDD" id="cd00071">
    <property type="entry name" value="GMPK"/>
    <property type="match status" value="1"/>
</dbReference>
<dbReference type="InterPro" id="IPR008144">
    <property type="entry name" value="Guanylate_kin-like_dom"/>
</dbReference>
<feature type="compositionally biased region" description="Polar residues" evidence="10">
    <location>
        <begin position="1"/>
        <end position="15"/>
    </location>
</feature>
<evidence type="ECO:0000256" key="2">
    <source>
        <dbReference type="ARBA" id="ARBA00012961"/>
    </source>
</evidence>
<evidence type="ECO:0000256" key="5">
    <source>
        <dbReference type="ARBA" id="ARBA00022741"/>
    </source>
</evidence>
<dbReference type="AlphaFoldDB" id="A0AAD9Z7X7"/>
<dbReference type="InterPro" id="IPR008145">
    <property type="entry name" value="GK/Ca_channel_bsu"/>
</dbReference>
<evidence type="ECO:0000256" key="10">
    <source>
        <dbReference type="SAM" id="MobiDB-lite"/>
    </source>
</evidence>
<evidence type="ECO:0000256" key="6">
    <source>
        <dbReference type="ARBA" id="ARBA00022777"/>
    </source>
</evidence>
<evidence type="ECO:0000259" key="11">
    <source>
        <dbReference type="PROSITE" id="PS50052"/>
    </source>
</evidence>
<dbReference type="PROSITE" id="PS00856">
    <property type="entry name" value="GUANYLATE_KINASE_1"/>
    <property type="match status" value="1"/>
</dbReference>
<dbReference type="EMBL" id="JASNWA010000008">
    <property type="protein sequence ID" value="KAK3171083.1"/>
    <property type="molecule type" value="Genomic_DNA"/>
</dbReference>
<dbReference type="InterPro" id="IPR019459">
    <property type="entry name" value="GRAB"/>
</dbReference>
<feature type="domain" description="Guanylate kinase-like" evidence="11">
    <location>
        <begin position="557"/>
        <end position="739"/>
    </location>
</feature>
<dbReference type="SMART" id="SM00072">
    <property type="entry name" value="GuKc"/>
    <property type="match status" value="1"/>
</dbReference>
<keyword evidence="14" id="KW-1185">Reference proteome</keyword>
<feature type="domain" description="GRIP" evidence="12">
    <location>
        <begin position="447"/>
        <end position="498"/>
    </location>
</feature>
<dbReference type="InterPro" id="IPR000237">
    <property type="entry name" value="GRIP_dom"/>
</dbReference>
<dbReference type="InterPro" id="IPR027417">
    <property type="entry name" value="P-loop_NTPase"/>
</dbReference>
<keyword evidence="4" id="KW-0808">Transferase</keyword>
<evidence type="ECO:0000256" key="3">
    <source>
        <dbReference type="ARBA" id="ARBA00016296"/>
    </source>
</evidence>
<dbReference type="SUPFAM" id="SSF52540">
    <property type="entry name" value="P-loop containing nucleoside triphosphate hydrolases"/>
    <property type="match status" value="1"/>
</dbReference>
<evidence type="ECO:0000259" key="12">
    <source>
        <dbReference type="PROSITE" id="PS50913"/>
    </source>
</evidence>
<feature type="region of interest" description="Disordered" evidence="10">
    <location>
        <begin position="1"/>
        <end position="123"/>
    </location>
</feature>
<dbReference type="PROSITE" id="PS50052">
    <property type="entry name" value="GUANYLATE_KINASE_2"/>
    <property type="match status" value="1"/>
</dbReference>
<evidence type="ECO:0000313" key="13">
    <source>
        <dbReference type="EMBL" id="KAK3171083.1"/>
    </source>
</evidence>